<reference evidence="1 2" key="1">
    <citation type="submission" date="2016-02" db="EMBL/GenBank/DDBJ databases">
        <authorList>
            <person name="Wen L."/>
            <person name="He K."/>
            <person name="Yang H."/>
        </authorList>
    </citation>
    <scope>NUCLEOTIDE SEQUENCE [LARGE SCALE GENOMIC DNA]</scope>
    <source>
        <strain evidence="1 2">TSA40</strain>
    </source>
</reference>
<dbReference type="RefSeq" id="WP_088705837.1">
    <property type="nucleotide sequence ID" value="NZ_LSTO01000001.1"/>
</dbReference>
<keyword evidence="2" id="KW-1185">Reference proteome</keyword>
<dbReference type="SUPFAM" id="SSF56784">
    <property type="entry name" value="HAD-like"/>
    <property type="match status" value="1"/>
</dbReference>
<dbReference type="SFLD" id="SFLDG01132">
    <property type="entry name" value="C1.5.3:_5'-Nucleotidase_Like"/>
    <property type="match status" value="1"/>
</dbReference>
<dbReference type="OrthoDB" id="8558420at2"/>
<name>A0A254TC97_9BURK</name>
<dbReference type="NCBIfam" id="TIGR01993">
    <property type="entry name" value="Pyr-5-nucltdase"/>
    <property type="match status" value="1"/>
</dbReference>
<proteinExistence type="predicted"/>
<dbReference type="AlphaFoldDB" id="A0A254TC97"/>
<accession>A0A254TC97</accession>
<dbReference type="PANTHER" id="PTHR12725:SF117">
    <property type="entry name" value="HALOACID DEHALOGENASE-LIKE HYDROLASE"/>
    <property type="match status" value="1"/>
</dbReference>
<dbReference type="InterPro" id="IPR010237">
    <property type="entry name" value="Pyr-5-nucltdase"/>
</dbReference>
<dbReference type="Proteomes" id="UP000197535">
    <property type="component" value="Unassembled WGS sequence"/>
</dbReference>
<comment type="caution">
    <text evidence="1">The sequence shown here is derived from an EMBL/GenBank/DDBJ whole genome shotgun (WGS) entry which is preliminary data.</text>
</comment>
<dbReference type="EMBL" id="LSTO01000001">
    <property type="protein sequence ID" value="OWW18912.1"/>
    <property type="molecule type" value="Genomic_DNA"/>
</dbReference>
<evidence type="ECO:0000313" key="2">
    <source>
        <dbReference type="Proteomes" id="UP000197535"/>
    </source>
</evidence>
<dbReference type="InterPro" id="IPR023214">
    <property type="entry name" value="HAD_sf"/>
</dbReference>
<organism evidence="1 2">
    <name type="scientific">Noviherbaspirillum denitrificans</name>
    <dbReference type="NCBI Taxonomy" id="1968433"/>
    <lineage>
        <taxon>Bacteria</taxon>
        <taxon>Pseudomonadati</taxon>
        <taxon>Pseudomonadota</taxon>
        <taxon>Betaproteobacteria</taxon>
        <taxon>Burkholderiales</taxon>
        <taxon>Oxalobacteraceae</taxon>
        <taxon>Noviherbaspirillum</taxon>
    </lineage>
</organism>
<dbReference type="PANTHER" id="PTHR12725">
    <property type="entry name" value="HALOACID DEHALOGENASE-LIKE HYDROLASE"/>
    <property type="match status" value="1"/>
</dbReference>
<evidence type="ECO:0000313" key="1">
    <source>
        <dbReference type="EMBL" id="OWW18912.1"/>
    </source>
</evidence>
<dbReference type="SFLD" id="SFLDS00003">
    <property type="entry name" value="Haloacid_Dehalogenase"/>
    <property type="match status" value="1"/>
</dbReference>
<dbReference type="InterPro" id="IPR006439">
    <property type="entry name" value="HAD-SF_hydro_IA"/>
</dbReference>
<protein>
    <submittedName>
        <fullName evidence="1">Phosphoglycolate phosphatase</fullName>
    </submittedName>
</protein>
<dbReference type="Pfam" id="PF00702">
    <property type="entry name" value="Hydrolase"/>
    <property type="match status" value="1"/>
</dbReference>
<dbReference type="Gene3D" id="1.10.150.450">
    <property type="match status" value="1"/>
</dbReference>
<gene>
    <name evidence="1" type="ORF">AYR66_04845</name>
</gene>
<dbReference type="InterPro" id="IPR036412">
    <property type="entry name" value="HAD-like_sf"/>
</dbReference>
<sequence>MPSPIWLFDLDNTLHNASHAIFPAINANMNAFMAKVLGNGDQPADPETVNAVRLAYWKRYGATLLGMVRHHDVKMDDFLREAHLFEDLGTMIRAERGLGRLLKRLPGRKILLTNAPRRYSHDVMRHLGLHRHFAQHIPIESMHVHGQLRPKPSRQLLRKLLAREGVPARRCILVEDTADNLKAAKALGMRTAWVTQYLATSPNLRQLANGRPIPRFTKRPIYVDVKVQSVRQLPAMLHRLR</sequence>
<dbReference type="NCBIfam" id="TIGR01509">
    <property type="entry name" value="HAD-SF-IA-v3"/>
    <property type="match status" value="1"/>
</dbReference>
<dbReference type="SFLD" id="SFLDG01129">
    <property type="entry name" value="C1.5:_HAD__Beta-PGM__Phosphata"/>
    <property type="match status" value="1"/>
</dbReference>
<dbReference type="Gene3D" id="3.40.50.1000">
    <property type="entry name" value="HAD superfamily/HAD-like"/>
    <property type="match status" value="1"/>
</dbReference>